<dbReference type="AlphaFoldDB" id="A0A7H0LM28"/>
<dbReference type="Proteomes" id="UP000516148">
    <property type="component" value="Chromosome"/>
</dbReference>
<keyword evidence="3" id="KW-1185">Reference proteome</keyword>
<name>A0A7H0LM28_9SPHN</name>
<protein>
    <submittedName>
        <fullName evidence="2">Uncharacterized protein</fullName>
    </submittedName>
</protein>
<evidence type="ECO:0000313" key="2">
    <source>
        <dbReference type="EMBL" id="QNQ10731.1"/>
    </source>
</evidence>
<feature type="signal peptide" evidence="1">
    <location>
        <begin position="1"/>
        <end position="24"/>
    </location>
</feature>
<proteinExistence type="predicted"/>
<keyword evidence="1" id="KW-0732">Signal</keyword>
<gene>
    <name evidence="2" type="ORF">H3Z74_05930</name>
</gene>
<reference evidence="2 3" key="1">
    <citation type="submission" date="2020-09" db="EMBL/GenBank/DDBJ databases">
        <title>Sphingomonas sp., a new species isolated from pork steak.</title>
        <authorList>
            <person name="Heidler von Heilborn D."/>
        </authorList>
    </citation>
    <scope>NUCLEOTIDE SEQUENCE [LARGE SCALE GENOMIC DNA]</scope>
    <source>
        <strain evidence="3">S8-3T</strain>
    </source>
</reference>
<feature type="chain" id="PRO_5028844645" evidence="1">
    <location>
        <begin position="25"/>
        <end position="102"/>
    </location>
</feature>
<dbReference type="KEGG" id="spap:H3Z74_05930"/>
<evidence type="ECO:0000256" key="1">
    <source>
        <dbReference type="SAM" id="SignalP"/>
    </source>
</evidence>
<dbReference type="RefSeq" id="WP_187763021.1">
    <property type="nucleotide sequence ID" value="NZ_CP061038.1"/>
</dbReference>
<evidence type="ECO:0000313" key="3">
    <source>
        <dbReference type="Proteomes" id="UP000516148"/>
    </source>
</evidence>
<organism evidence="2 3">
    <name type="scientific">Sphingomonas alpina</name>
    <dbReference type="NCBI Taxonomy" id="653931"/>
    <lineage>
        <taxon>Bacteria</taxon>
        <taxon>Pseudomonadati</taxon>
        <taxon>Pseudomonadota</taxon>
        <taxon>Alphaproteobacteria</taxon>
        <taxon>Sphingomonadales</taxon>
        <taxon>Sphingomonadaceae</taxon>
        <taxon>Sphingomonas</taxon>
    </lineage>
</organism>
<accession>A0A7H0LM28</accession>
<dbReference type="EMBL" id="CP061038">
    <property type="protein sequence ID" value="QNQ10731.1"/>
    <property type="molecule type" value="Genomic_DNA"/>
</dbReference>
<sequence>MSMMRVFFRTIAFAGFAVATSVQAALPPYWQRAREFTAILESQDVARELQDAPITKVETTTQDRYRIWSGRCAVDVQLIGKARSNPGPRLFDLRVGKRKCIR</sequence>